<evidence type="ECO:0000313" key="2">
    <source>
        <dbReference type="Proteomes" id="UP001165064"/>
    </source>
</evidence>
<name>A0ACB5TKZ2_AMBMO</name>
<proteinExistence type="predicted"/>
<protein>
    <submittedName>
        <fullName evidence="1">Unnamed protein product</fullName>
    </submittedName>
</protein>
<dbReference type="EMBL" id="BSXS01007762">
    <property type="protein sequence ID" value="GME90167.1"/>
    <property type="molecule type" value="Genomic_DNA"/>
</dbReference>
<dbReference type="Proteomes" id="UP001165064">
    <property type="component" value="Unassembled WGS sequence"/>
</dbReference>
<evidence type="ECO:0000313" key="1">
    <source>
        <dbReference type="EMBL" id="GME90167.1"/>
    </source>
</evidence>
<keyword evidence="2" id="KW-1185">Reference proteome</keyword>
<accession>A0ACB5TKZ2</accession>
<sequence length="71" mass="8213">MLGLIVFTFKLLELTDQQIDKKLKERRKRKRQLEARNNNNDDNGTNSSALFGPQPRIQLVQSNSQPYVVAK</sequence>
<reference evidence="1" key="1">
    <citation type="submission" date="2023-04" db="EMBL/GenBank/DDBJ databases">
        <title>Ambrosiozyma monospora NBRC 10751.</title>
        <authorList>
            <person name="Ichikawa N."/>
            <person name="Sato H."/>
            <person name="Tonouchi N."/>
        </authorList>
    </citation>
    <scope>NUCLEOTIDE SEQUENCE</scope>
    <source>
        <strain evidence="1">NBRC 10751</strain>
    </source>
</reference>
<gene>
    <name evidence="1" type="ORF">Amon02_000865200</name>
</gene>
<organism evidence="1 2">
    <name type="scientific">Ambrosiozyma monospora</name>
    <name type="common">Yeast</name>
    <name type="synonym">Endomycopsis monosporus</name>
    <dbReference type="NCBI Taxonomy" id="43982"/>
    <lineage>
        <taxon>Eukaryota</taxon>
        <taxon>Fungi</taxon>
        <taxon>Dikarya</taxon>
        <taxon>Ascomycota</taxon>
        <taxon>Saccharomycotina</taxon>
        <taxon>Pichiomycetes</taxon>
        <taxon>Pichiales</taxon>
        <taxon>Pichiaceae</taxon>
        <taxon>Ambrosiozyma</taxon>
    </lineage>
</organism>
<comment type="caution">
    <text evidence="1">The sequence shown here is derived from an EMBL/GenBank/DDBJ whole genome shotgun (WGS) entry which is preliminary data.</text>
</comment>